<dbReference type="Gene3D" id="2.70.50.50">
    <property type="entry name" value="chitin-binding protein cbp21"/>
    <property type="match status" value="1"/>
</dbReference>
<proteinExistence type="predicted"/>
<dbReference type="CDD" id="cd21177">
    <property type="entry name" value="LPMO_AA10"/>
    <property type="match status" value="1"/>
</dbReference>
<feature type="domain" description="Chitin-binding type-4" evidence="3">
    <location>
        <begin position="46"/>
        <end position="199"/>
    </location>
</feature>
<dbReference type="Proteomes" id="UP000299211">
    <property type="component" value="Unassembled WGS sequence"/>
</dbReference>
<dbReference type="AlphaFoldDB" id="A0A4D4MRP0"/>
<evidence type="ECO:0000313" key="5">
    <source>
        <dbReference type="Proteomes" id="UP000299211"/>
    </source>
</evidence>
<name>A0A4D4MRP0_STRAX</name>
<reference evidence="4 5" key="1">
    <citation type="submission" date="2019-04" db="EMBL/GenBank/DDBJ databases">
        <title>Draft genome sequences of Streptomyces avermitilis ATCC 31267.</title>
        <authorList>
            <person name="Komaki H."/>
            <person name="Tamura T."/>
            <person name="Hosoyama A."/>
        </authorList>
    </citation>
    <scope>NUCLEOTIDE SEQUENCE [LARGE SCALE GENOMIC DNA]</scope>
    <source>
        <strain evidence="4 5">ATCC 31267</strain>
    </source>
</reference>
<keyword evidence="1" id="KW-0732">Signal</keyword>
<dbReference type="PANTHER" id="PTHR34823">
    <property type="entry name" value="GLCNAC-BINDING PROTEIN A"/>
    <property type="match status" value="1"/>
</dbReference>
<evidence type="ECO:0000256" key="2">
    <source>
        <dbReference type="SAM" id="MobiDB-lite"/>
    </source>
</evidence>
<organism evidence="4 5">
    <name type="scientific">Streptomyces avermitilis</name>
    <dbReference type="NCBI Taxonomy" id="33903"/>
    <lineage>
        <taxon>Bacteria</taxon>
        <taxon>Bacillati</taxon>
        <taxon>Actinomycetota</taxon>
        <taxon>Actinomycetes</taxon>
        <taxon>Kitasatosporales</taxon>
        <taxon>Streptomycetaceae</taxon>
        <taxon>Streptomyces</taxon>
    </lineage>
</organism>
<dbReference type="InterPro" id="IPR051024">
    <property type="entry name" value="GlcNAc_Chitin_IntDeg"/>
</dbReference>
<feature type="region of interest" description="Disordered" evidence="2">
    <location>
        <begin position="177"/>
        <end position="230"/>
    </location>
</feature>
<sequence length="230" mass="24351">MRIRTTRKEPRRATGKAAGKAKVYAAVIGLATAGTFVLSTGPAGAHGYTDQPLSRQKMCATGGSVANCGDIQWEPQSVEGPKGFPAGGPADGQICSAGHSNFGQLNQPKTPAGTAWPTTRVTGGQSYSFRWQFTASHATTDFKYYVTKAGWNQNHALTRADLNTTPFLTVPYNNQRPPSTLSHSGTLPTGLSGHHVILGSGRSRTRRTRSTRAPTSLSEPCLRLSRGPGG</sequence>
<gene>
    <name evidence="4" type="ORF">SAV31267_039210</name>
</gene>
<feature type="compositionally biased region" description="Polar residues" evidence="2">
    <location>
        <begin position="177"/>
        <end position="189"/>
    </location>
</feature>
<dbReference type="SUPFAM" id="SSF81296">
    <property type="entry name" value="E set domains"/>
    <property type="match status" value="1"/>
</dbReference>
<dbReference type="InterPro" id="IPR014756">
    <property type="entry name" value="Ig_E-set"/>
</dbReference>
<dbReference type="InterPro" id="IPR004302">
    <property type="entry name" value="Cellulose/chitin-bd_N"/>
</dbReference>
<evidence type="ECO:0000259" key="3">
    <source>
        <dbReference type="Pfam" id="PF03067"/>
    </source>
</evidence>
<protein>
    <submittedName>
        <fullName evidence="4">Chitin-binding protein</fullName>
    </submittedName>
</protein>
<evidence type="ECO:0000256" key="1">
    <source>
        <dbReference type="ARBA" id="ARBA00022729"/>
    </source>
</evidence>
<dbReference type="STRING" id="33903.AQJ43_25595"/>
<accession>A0A4D4MRP0</accession>
<dbReference type="PANTHER" id="PTHR34823:SF1">
    <property type="entry name" value="CHITIN-BINDING TYPE-4 DOMAIN-CONTAINING PROTEIN"/>
    <property type="match status" value="1"/>
</dbReference>
<evidence type="ECO:0000313" key="4">
    <source>
        <dbReference type="EMBL" id="GDY74436.1"/>
    </source>
</evidence>
<comment type="caution">
    <text evidence="4">The sequence shown here is derived from an EMBL/GenBank/DDBJ whole genome shotgun (WGS) entry which is preliminary data.</text>
</comment>
<dbReference type="Pfam" id="PF03067">
    <property type="entry name" value="LPMO_10"/>
    <property type="match status" value="1"/>
</dbReference>
<dbReference type="EMBL" id="BJHY01000001">
    <property type="protein sequence ID" value="GDY74436.1"/>
    <property type="molecule type" value="Genomic_DNA"/>
</dbReference>